<name>A0ABM7PSU6_SINCY</name>
<reference evidence="4 5" key="1">
    <citation type="journal article" date="2021" name="J. Biosci. Bioeng.">
        <title>Identification and characterization of a chc gene cluster responsible for the aromatization pathway of cyclohexanecarboxylate degradation in Sinomonas cyclohexanicum ATCC 51369.</title>
        <authorList>
            <person name="Yamamoto T."/>
            <person name="Hasegawa Y."/>
            <person name="Lau P.C.K."/>
            <person name="Iwaki H."/>
        </authorList>
    </citation>
    <scope>NUCLEOTIDE SEQUENCE [LARGE SCALE GENOMIC DNA]</scope>
    <source>
        <strain evidence="4 5">ATCC 51369</strain>
    </source>
</reference>
<evidence type="ECO:0000256" key="2">
    <source>
        <dbReference type="SAM" id="SignalP"/>
    </source>
</evidence>
<organism evidence="4 5">
    <name type="scientific">Sinomonas cyclohexanicum</name>
    <name type="common">Corynebacterium cyclohexanicum</name>
    <dbReference type="NCBI Taxonomy" id="322009"/>
    <lineage>
        <taxon>Bacteria</taxon>
        <taxon>Bacillati</taxon>
        <taxon>Actinomycetota</taxon>
        <taxon>Actinomycetes</taxon>
        <taxon>Micrococcales</taxon>
        <taxon>Micrococcaceae</taxon>
        <taxon>Sinomonas</taxon>
    </lineage>
</organism>
<dbReference type="InterPro" id="IPR046281">
    <property type="entry name" value="DUF6318"/>
</dbReference>
<dbReference type="Proteomes" id="UP001319861">
    <property type="component" value="Chromosome"/>
</dbReference>
<keyword evidence="5" id="KW-1185">Reference proteome</keyword>
<evidence type="ECO:0000256" key="1">
    <source>
        <dbReference type="SAM" id="MobiDB-lite"/>
    </source>
</evidence>
<feature type="chain" id="PRO_5046214860" description="DUF6318 domain-containing protein" evidence="2">
    <location>
        <begin position="34"/>
        <end position="211"/>
    </location>
</feature>
<protein>
    <recommendedName>
        <fullName evidence="3">DUF6318 domain-containing protein</fullName>
    </recommendedName>
</protein>
<proteinExistence type="predicted"/>
<feature type="domain" description="DUF6318" evidence="3">
    <location>
        <begin position="59"/>
        <end position="207"/>
    </location>
</feature>
<gene>
    <name evidence="4" type="ORF">SCMU_11550</name>
</gene>
<accession>A0ABM7PSU6</accession>
<dbReference type="PROSITE" id="PS51257">
    <property type="entry name" value="PROKAR_LIPOPROTEIN"/>
    <property type="match status" value="1"/>
</dbReference>
<evidence type="ECO:0000313" key="4">
    <source>
        <dbReference type="EMBL" id="BCT75313.1"/>
    </source>
</evidence>
<dbReference type="Pfam" id="PF19843">
    <property type="entry name" value="DUF6318"/>
    <property type="match status" value="1"/>
</dbReference>
<sequence length="211" mass="22187">MSMAIRRRTLRSALSVFALASVLGLTACGSGSAGPDAQGAASASASGTPTPTVDSRPTPASSTGPARNLPKPELPAAARENTEAGFRAFTQYWFDTITYALETGDTEPLKAASKPDCKICNGYLDRAVKVSSGEGWESGPRWRVQDFRSTLKLDPLGQAIGYFLLDESASTRFGKAGEVLKSYEASSSTDPRAIYAIHGPSGWMTTQAGNA</sequence>
<evidence type="ECO:0000259" key="3">
    <source>
        <dbReference type="Pfam" id="PF19843"/>
    </source>
</evidence>
<keyword evidence="2" id="KW-0732">Signal</keyword>
<evidence type="ECO:0000313" key="5">
    <source>
        <dbReference type="Proteomes" id="UP001319861"/>
    </source>
</evidence>
<feature type="region of interest" description="Disordered" evidence="1">
    <location>
        <begin position="34"/>
        <end position="72"/>
    </location>
</feature>
<feature type="compositionally biased region" description="Low complexity" evidence="1">
    <location>
        <begin position="34"/>
        <end position="52"/>
    </location>
</feature>
<feature type="compositionally biased region" description="Polar residues" evidence="1">
    <location>
        <begin position="53"/>
        <end position="65"/>
    </location>
</feature>
<feature type="signal peptide" evidence="2">
    <location>
        <begin position="1"/>
        <end position="33"/>
    </location>
</feature>
<dbReference type="EMBL" id="AP024525">
    <property type="protein sequence ID" value="BCT75313.1"/>
    <property type="molecule type" value="Genomic_DNA"/>
</dbReference>